<reference evidence="2 3" key="1">
    <citation type="submission" date="2018-03" db="EMBL/GenBank/DDBJ databases">
        <title>Brevisbacillus phylogenomics.</title>
        <authorList>
            <person name="Dunlap C."/>
        </authorList>
    </citation>
    <scope>NUCLEOTIDE SEQUENCE [LARGE SCALE GENOMIC DNA]</scope>
    <source>
        <strain evidence="2 3">NRRL NRS-1210</strain>
    </source>
</reference>
<feature type="region of interest" description="Disordered" evidence="1">
    <location>
        <begin position="1"/>
        <end position="62"/>
    </location>
</feature>
<dbReference type="EMBL" id="PXZM01000026">
    <property type="protein sequence ID" value="PSJ93832.1"/>
    <property type="molecule type" value="Genomic_DNA"/>
</dbReference>
<organism evidence="2 3">
    <name type="scientific">Brevibacillus fortis</name>
    <dbReference type="NCBI Taxonomy" id="2126352"/>
    <lineage>
        <taxon>Bacteria</taxon>
        <taxon>Bacillati</taxon>
        <taxon>Bacillota</taxon>
        <taxon>Bacilli</taxon>
        <taxon>Bacillales</taxon>
        <taxon>Paenibacillaceae</taxon>
        <taxon>Brevibacillus</taxon>
    </lineage>
</organism>
<evidence type="ECO:0000313" key="2">
    <source>
        <dbReference type="EMBL" id="PSJ93832.1"/>
    </source>
</evidence>
<name>A0A2P7V3N9_9BACL</name>
<keyword evidence="3" id="KW-1185">Reference proteome</keyword>
<gene>
    <name evidence="2" type="ORF">C7R93_16755</name>
</gene>
<proteinExistence type="predicted"/>
<evidence type="ECO:0000313" key="3">
    <source>
        <dbReference type="Proteomes" id="UP000240419"/>
    </source>
</evidence>
<feature type="compositionally biased region" description="Basic and acidic residues" evidence="1">
    <location>
        <begin position="22"/>
        <end position="46"/>
    </location>
</feature>
<evidence type="ECO:0000256" key="1">
    <source>
        <dbReference type="SAM" id="MobiDB-lite"/>
    </source>
</evidence>
<accession>A0A2P7V3N9</accession>
<sequence>MRYRQRNSDGSLGDWVYTPAGEEERKQEEALQKELEALRKENEKLKNAQNGGGDNGVVNKQE</sequence>
<dbReference type="AlphaFoldDB" id="A0A2P7V3N9"/>
<comment type="caution">
    <text evidence="2">The sequence shown here is derived from an EMBL/GenBank/DDBJ whole genome shotgun (WGS) entry which is preliminary data.</text>
</comment>
<dbReference type="Proteomes" id="UP000240419">
    <property type="component" value="Unassembled WGS sequence"/>
</dbReference>
<dbReference type="RefSeq" id="WP_106839889.1">
    <property type="nucleotide sequence ID" value="NZ_JBCNIW010000053.1"/>
</dbReference>
<protein>
    <submittedName>
        <fullName evidence="2">Uncharacterized protein</fullName>
    </submittedName>
</protein>